<evidence type="ECO:0000313" key="2">
    <source>
        <dbReference type="EMBL" id="XDT72657.1"/>
    </source>
</evidence>
<dbReference type="InterPro" id="IPR036465">
    <property type="entry name" value="vWFA_dom_sf"/>
</dbReference>
<dbReference type="KEGG" id="tcd:AAIA72_01350"/>
<dbReference type="AlphaFoldDB" id="A0AB39UX93"/>
<accession>A0AB39UX93</accession>
<evidence type="ECO:0000259" key="1">
    <source>
        <dbReference type="PROSITE" id="PS50234"/>
    </source>
</evidence>
<dbReference type="PROSITE" id="PS50234">
    <property type="entry name" value="VWFA"/>
    <property type="match status" value="1"/>
</dbReference>
<sequence>MTFVWWWILLAWPLPWLVLRWRSQTAQASPPASQLLYYPQLTLAQPETVTANRTRRKPLPLPLALVWTLLVVAAARPVMEGEPIPLQQQARSMMLAVDLSPSMGEDDMIVNGYRVSRLQAVHRVVEQFIERRKRDRMGLIVFGRQAYLHVPLTFDLETLRTLLLETRIGLAGDRTAIGDAIGLAIKKLSALPAQRRVLVLLTDGANTAGTVDPLEAARQAAQAGIVIHTVGIGTPDVRDDAADLDTLEQIARVTGGTFFNARSAPELEMAYAALDMLEPVTEEGPIVRPLQPLHHWPLLAAWLIWLGSSLYRRFAHA</sequence>
<dbReference type="Gene3D" id="3.40.50.410">
    <property type="entry name" value="von Willebrand factor, type A domain"/>
    <property type="match status" value="1"/>
</dbReference>
<dbReference type="PANTHER" id="PTHR22550">
    <property type="entry name" value="SPORE GERMINATION PROTEIN"/>
    <property type="match status" value="1"/>
</dbReference>
<dbReference type="InterPro" id="IPR050768">
    <property type="entry name" value="UPF0353/GerABKA_families"/>
</dbReference>
<dbReference type="RefSeq" id="WP_369601661.1">
    <property type="nucleotide sequence ID" value="NZ_CP154858.1"/>
</dbReference>
<proteinExistence type="predicted"/>
<dbReference type="SMART" id="SM00327">
    <property type="entry name" value="VWA"/>
    <property type="match status" value="1"/>
</dbReference>
<dbReference type="SUPFAM" id="SSF53300">
    <property type="entry name" value="vWA-like"/>
    <property type="match status" value="1"/>
</dbReference>
<gene>
    <name evidence="2" type="ORF">AAIA72_01350</name>
</gene>
<dbReference type="Pfam" id="PF00092">
    <property type="entry name" value="VWA"/>
    <property type="match status" value="1"/>
</dbReference>
<dbReference type="EMBL" id="CP154858">
    <property type="protein sequence ID" value="XDT72657.1"/>
    <property type="molecule type" value="Genomic_DNA"/>
</dbReference>
<protein>
    <submittedName>
        <fullName evidence="2">VWA domain-containing protein</fullName>
    </submittedName>
</protein>
<reference evidence="2" key="1">
    <citation type="submission" date="2024-05" db="EMBL/GenBank/DDBJ databases">
        <title>Genome sequencing of novel strain.</title>
        <authorList>
            <person name="Ganbat D."/>
            <person name="Ganbat S."/>
            <person name="Lee S.-J."/>
        </authorList>
    </citation>
    <scope>NUCLEOTIDE SEQUENCE</scope>
    <source>
        <strain evidence="2">SMD15-11</strain>
    </source>
</reference>
<dbReference type="PANTHER" id="PTHR22550:SF18">
    <property type="entry name" value="VWFA DOMAIN-CONTAINING PROTEIN"/>
    <property type="match status" value="1"/>
</dbReference>
<organism evidence="2">
    <name type="scientific">Thermohahella caldifontis</name>
    <dbReference type="NCBI Taxonomy" id="3142973"/>
    <lineage>
        <taxon>Bacteria</taxon>
        <taxon>Pseudomonadati</taxon>
        <taxon>Pseudomonadota</taxon>
        <taxon>Gammaproteobacteria</taxon>
        <taxon>Oceanospirillales</taxon>
        <taxon>Hahellaceae</taxon>
        <taxon>Thermohahella</taxon>
    </lineage>
</organism>
<dbReference type="InterPro" id="IPR002035">
    <property type="entry name" value="VWF_A"/>
</dbReference>
<feature type="domain" description="VWFA" evidence="1">
    <location>
        <begin position="92"/>
        <end position="277"/>
    </location>
</feature>
<name>A0AB39UX93_9GAMM</name>